<evidence type="ECO:0000313" key="3">
    <source>
        <dbReference type="Proteomes" id="UP001222325"/>
    </source>
</evidence>
<accession>A0AAD6XVW9</accession>
<dbReference type="AlphaFoldDB" id="A0AAD6XVW9"/>
<organism evidence="2 3">
    <name type="scientific">Mycena belliarum</name>
    <dbReference type="NCBI Taxonomy" id="1033014"/>
    <lineage>
        <taxon>Eukaryota</taxon>
        <taxon>Fungi</taxon>
        <taxon>Dikarya</taxon>
        <taxon>Basidiomycota</taxon>
        <taxon>Agaricomycotina</taxon>
        <taxon>Agaricomycetes</taxon>
        <taxon>Agaricomycetidae</taxon>
        <taxon>Agaricales</taxon>
        <taxon>Marasmiineae</taxon>
        <taxon>Mycenaceae</taxon>
        <taxon>Mycena</taxon>
    </lineage>
</organism>
<evidence type="ECO:0000256" key="1">
    <source>
        <dbReference type="SAM" id="MobiDB-lite"/>
    </source>
</evidence>
<comment type="caution">
    <text evidence="2">The sequence shown here is derived from an EMBL/GenBank/DDBJ whole genome shotgun (WGS) entry which is preliminary data.</text>
</comment>
<feature type="region of interest" description="Disordered" evidence="1">
    <location>
        <begin position="347"/>
        <end position="413"/>
    </location>
</feature>
<feature type="compositionally biased region" description="Basic and acidic residues" evidence="1">
    <location>
        <begin position="362"/>
        <end position="413"/>
    </location>
</feature>
<dbReference type="EMBL" id="JARJCN010000006">
    <property type="protein sequence ID" value="KAJ7099910.1"/>
    <property type="molecule type" value="Genomic_DNA"/>
</dbReference>
<proteinExistence type="predicted"/>
<dbReference type="Proteomes" id="UP001222325">
    <property type="component" value="Unassembled WGS sequence"/>
</dbReference>
<reference evidence="2" key="1">
    <citation type="submission" date="2023-03" db="EMBL/GenBank/DDBJ databases">
        <title>Massive genome expansion in bonnet fungi (Mycena s.s.) driven by repeated elements and novel gene families across ecological guilds.</title>
        <authorList>
            <consortium name="Lawrence Berkeley National Laboratory"/>
            <person name="Harder C.B."/>
            <person name="Miyauchi S."/>
            <person name="Viragh M."/>
            <person name="Kuo A."/>
            <person name="Thoen E."/>
            <person name="Andreopoulos B."/>
            <person name="Lu D."/>
            <person name="Skrede I."/>
            <person name="Drula E."/>
            <person name="Henrissat B."/>
            <person name="Morin E."/>
            <person name="Kohler A."/>
            <person name="Barry K."/>
            <person name="LaButti K."/>
            <person name="Morin E."/>
            <person name="Salamov A."/>
            <person name="Lipzen A."/>
            <person name="Mereny Z."/>
            <person name="Hegedus B."/>
            <person name="Baldrian P."/>
            <person name="Stursova M."/>
            <person name="Weitz H."/>
            <person name="Taylor A."/>
            <person name="Grigoriev I.V."/>
            <person name="Nagy L.G."/>
            <person name="Martin F."/>
            <person name="Kauserud H."/>
        </authorList>
    </citation>
    <scope>NUCLEOTIDE SEQUENCE</scope>
    <source>
        <strain evidence="2">CBHHK173m</strain>
    </source>
</reference>
<protein>
    <submittedName>
        <fullName evidence="2">Uncharacterized protein</fullName>
    </submittedName>
</protein>
<keyword evidence="3" id="KW-1185">Reference proteome</keyword>
<gene>
    <name evidence="2" type="ORF">B0H15DRAFT_501947</name>
</gene>
<sequence>MPPTRSVCGKDLPLDATFDFAIWRKQPKDLPIPDDMDLQERNQHNNDVQIANRASIRATRAYETMLNSGAVPPTTVDIGPKLTSYYEYTEIEVEKMVTSVEFCERVVAPVPPKLLEFLLEERGKREKEAEKKKEEQKAKGTDLTGSMVMSNVAQINALTRPPVSIPDLFLAAIKHRMHPSLFWFTDQRLRYAIENPSEIPTKKNTSILTVPDKSLLDCAKLKSLWGSDDSAANVSVLTWNNALENFIAAIKILSAAPDNDNPFSFAVEMLKHRDFFQALEDFEALFMVWYPVEKRLRNKILTNNLAFDVVYWTSEAGGAINAWKAARAFSSGYYSLPLTKMADIGHFSGPPAYTPSAPKSQRMRDEDQRPYRDDQRSYRDDQRSYRDTPRRGDRDSDNGWAGRDRFRDQGQDSFRERRPVHCLVCAGPHTLKNHPTGQVAFQDRQQCFATYEDGCLKTAKPHGGPDRRVICIGYNCNLGGRPCDGSDHPAERLHICSLCGGSHPALPGNTRCPRFRNGALVL</sequence>
<evidence type="ECO:0000313" key="2">
    <source>
        <dbReference type="EMBL" id="KAJ7099910.1"/>
    </source>
</evidence>
<name>A0AAD6XVW9_9AGAR</name>